<organism evidence="2 3">
    <name type="scientific">Bowdeniella nasicola</name>
    <dbReference type="NCBI Taxonomy" id="208480"/>
    <lineage>
        <taxon>Bacteria</taxon>
        <taxon>Bacillati</taxon>
        <taxon>Actinomycetota</taxon>
        <taxon>Actinomycetes</taxon>
        <taxon>Actinomycetales</taxon>
        <taxon>Actinomycetaceae</taxon>
        <taxon>Bowdeniella</taxon>
    </lineage>
</organism>
<feature type="transmembrane region" description="Helical" evidence="1">
    <location>
        <begin position="105"/>
        <end position="129"/>
    </location>
</feature>
<dbReference type="Proteomes" id="UP000185628">
    <property type="component" value="Unassembled WGS sequence"/>
</dbReference>
<evidence type="ECO:0000313" key="2">
    <source>
        <dbReference type="EMBL" id="OKL54066.1"/>
    </source>
</evidence>
<name>A0A1Q5Q2N9_9ACTO</name>
<keyword evidence="1" id="KW-1133">Transmembrane helix</keyword>
<dbReference type="EMBL" id="MQVR01000028">
    <property type="protein sequence ID" value="OKL54066.1"/>
    <property type="molecule type" value="Genomic_DNA"/>
</dbReference>
<sequence length="167" mass="18268">MPQFVTDGPIWLIVGFLFVVVFCRAQATYWLARGVAVGTERSQSNHRFIVALADWFNGPAPRRGKRALEKWGIVIIPISFLTIGFQTAVNAAAGLLAMDWRRYTIAMLPGCVAWALLYGLGVLAVWLAVINAIAGSWYTLAALLIILAIALIVSRIVRARREAVDAG</sequence>
<keyword evidence="3" id="KW-1185">Reference proteome</keyword>
<dbReference type="RefSeq" id="WP_073716469.1">
    <property type="nucleotide sequence ID" value="NZ_MQVR01000028.1"/>
</dbReference>
<evidence type="ECO:0000313" key="3">
    <source>
        <dbReference type="Proteomes" id="UP000185628"/>
    </source>
</evidence>
<evidence type="ECO:0008006" key="4">
    <source>
        <dbReference type="Google" id="ProtNLM"/>
    </source>
</evidence>
<proteinExistence type="predicted"/>
<feature type="transmembrane region" description="Helical" evidence="1">
    <location>
        <begin position="12"/>
        <end position="32"/>
    </location>
</feature>
<comment type="caution">
    <text evidence="2">The sequence shown here is derived from an EMBL/GenBank/DDBJ whole genome shotgun (WGS) entry which is preliminary data.</text>
</comment>
<keyword evidence="1" id="KW-0472">Membrane</keyword>
<feature type="transmembrane region" description="Helical" evidence="1">
    <location>
        <begin position="71"/>
        <end position="93"/>
    </location>
</feature>
<feature type="transmembrane region" description="Helical" evidence="1">
    <location>
        <begin position="135"/>
        <end position="153"/>
    </location>
</feature>
<evidence type="ECO:0000256" key="1">
    <source>
        <dbReference type="SAM" id="Phobius"/>
    </source>
</evidence>
<accession>A0A1Q5Q2N9</accession>
<protein>
    <recommendedName>
        <fullName evidence="4">Membrane protein DedA, SNARE-associated domain</fullName>
    </recommendedName>
</protein>
<reference evidence="3" key="1">
    <citation type="submission" date="2016-12" db="EMBL/GenBank/DDBJ databases">
        <authorList>
            <person name="Meng X."/>
        </authorList>
    </citation>
    <scope>NUCLEOTIDE SEQUENCE [LARGE SCALE GENOMIC DNA]</scope>
    <source>
        <strain evidence="3">DSM 19116</strain>
    </source>
</reference>
<dbReference type="AlphaFoldDB" id="A0A1Q5Q2N9"/>
<dbReference type="OrthoDB" id="3426404at2"/>
<gene>
    <name evidence="2" type="ORF">BSZ39_06005</name>
</gene>
<keyword evidence="1" id="KW-0812">Transmembrane</keyword>